<protein>
    <submittedName>
        <fullName evidence="1">Uncharacterized protein</fullName>
    </submittedName>
</protein>
<reference evidence="1 2" key="1">
    <citation type="submission" date="2016-10" db="EMBL/GenBank/DDBJ databases">
        <authorList>
            <person name="de Groot N.N."/>
        </authorList>
    </citation>
    <scope>NUCLEOTIDE SEQUENCE [LARGE SCALE GENOMIC DNA]</scope>
    <source>
        <strain evidence="1 2">DSM 45610</strain>
    </source>
</reference>
<organism evidence="1 2">
    <name type="scientific">Marininema mesophilum</name>
    <dbReference type="NCBI Taxonomy" id="1048340"/>
    <lineage>
        <taxon>Bacteria</taxon>
        <taxon>Bacillati</taxon>
        <taxon>Bacillota</taxon>
        <taxon>Bacilli</taxon>
        <taxon>Bacillales</taxon>
        <taxon>Thermoactinomycetaceae</taxon>
        <taxon>Marininema</taxon>
    </lineage>
</organism>
<dbReference type="AlphaFoldDB" id="A0A1H2VGV4"/>
<accession>A0A1H2VGV4</accession>
<evidence type="ECO:0000313" key="2">
    <source>
        <dbReference type="Proteomes" id="UP000198534"/>
    </source>
</evidence>
<gene>
    <name evidence="1" type="ORF">SAMN05444487_105102</name>
</gene>
<keyword evidence="2" id="KW-1185">Reference proteome</keyword>
<dbReference type="EMBL" id="FNNQ01000005">
    <property type="protein sequence ID" value="SDW67498.1"/>
    <property type="molecule type" value="Genomic_DNA"/>
</dbReference>
<name>A0A1H2VGV4_9BACL</name>
<dbReference type="Proteomes" id="UP000198534">
    <property type="component" value="Unassembled WGS sequence"/>
</dbReference>
<sequence>MARKMDFLRLNSMVCLNVIHFYRSPDDFLGGANKVGAIGELSPCRKRIGLLSGFYVIK</sequence>
<evidence type="ECO:0000313" key="1">
    <source>
        <dbReference type="EMBL" id="SDW67498.1"/>
    </source>
</evidence>
<proteinExistence type="predicted"/>